<feature type="region of interest" description="Disordered" evidence="1">
    <location>
        <begin position="184"/>
        <end position="228"/>
    </location>
</feature>
<gene>
    <name evidence="3" type="ORF">WJX81_001959</name>
</gene>
<dbReference type="AlphaFoldDB" id="A0AAW1S5Q5"/>
<dbReference type="PANTHER" id="PTHR13138">
    <property type="entry name" value="PROTEIN LIN1"/>
    <property type="match status" value="1"/>
</dbReference>
<dbReference type="PANTHER" id="PTHR13138:SF3">
    <property type="entry name" value="CD2 ANTIGEN CYTOPLASMIC TAIL-BINDING PROTEIN 2"/>
    <property type="match status" value="1"/>
</dbReference>
<dbReference type="Proteomes" id="UP001445335">
    <property type="component" value="Unassembled WGS sequence"/>
</dbReference>
<evidence type="ECO:0000256" key="1">
    <source>
        <dbReference type="SAM" id="MobiDB-lite"/>
    </source>
</evidence>
<organism evidence="3 4">
    <name type="scientific">Elliptochloris bilobata</name>
    <dbReference type="NCBI Taxonomy" id="381761"/>
    <lineage>
        <taxon>Eukaryota</taxon>
        <taxon>Viridiplantae</taxon>
        <taxon>Chlorophyta</taxon>
        <taxon>core chlorophytes</taxon>
        <taxon>Trebouxiophyceae</taxon>
        <taxon>Trebouxiophyceae incertae sedis</taxon>
        <taxon>Elliptochloris clade</taxon>
        <taxon>Elliptochloris</taxon>
    </lineage>
</organism>
<name>A0AAW1S5Q5_9CHLO</name>
<dbReference type="GO" id="GO:0005682">
    <property type="term" value="C:U5 snRNP"/>
    <property type="evidence" value="ECO:0007669"/>
    <property type="project" value="InterPro"/>
</dbReference>
<evidence type="ECO:0000313" key="4">
    <source>
        <dbReference type="Proteomes" id="UP001445335"/>
    </source>
</evidence>
<keyword evidence="4" id="KW-1185">Reference proteome</keyword>
<feature type="compositionally biased region" description="Low complexity" evidence="1">
    <location>
        <begin position="184"/>
        <end position="198"/>
    </location>
</feature>
<proteinExistence type="predicted"/>
<protein>
    <recommendedName>
        <fullName evidence="2">OCRE domain-containing protein</fullName>
    </recommendedName>
</protein>
<feature type="domain" description="OCRE" evidence="2">
    <location>
        <begin position="280"/>
        <end position="317"/>
    </location>
</feature>
<dbReference type="InterPro" id="IPR041591">
    <property type="entry name" value="OCRE"/>
</dbReference>
<evidence type="ECO:0000313" key="3">
    <source>
        <dbReference type="EMBL" id="KAK9840947.1"/>
    </source>
</evidence>
<feature type="region of interest" description="Disordered" evidence="1">
    <location>
        <begin position="124"/>
        <end position="164"/>
    </location>
</feature>
<feature type="region of interest" description="Disordered" evidence="1">
    <location>
        <begin position="1"/>
        <end position="36"/>
    </location>
</feature>
<accession>A0AAW1S5Q5</accession>
<sequence>MDDEVPLGGVRADANELAEGEEPAGPVKGTNPERAAARRLARRRELQEALALEDELSLLEAIAEAEEEYAERDDSFWSNSGVPIEPFHLRSERQGGYFDAEGTYIEFRNREVPDAWLDSLPQAEEAAGACEEEEGEGEEPGPMASDKGGGEAATPLLSDQERRERKAALAALLQPGEAALDGLRRLGGLQRPEGGARAAWRRRRRNGAGADADTPAQHPAPRLRSGRTVPAENLDAFNRMTELSSVLLAAGDFTIHSRAREALLRELAGGAEGGAEHQGNSDYVFDQASGCYYSSTRGCWFDPERNLYADAASGQWFAVSDNGQPQLVQ</sequence>
<evidence type="ECO:0000259" key="2">
    <source>
        <dbReference type="Pfam" id="PF17780"/>
    </source>
</evidence>
<dbReference type="InterPro" id="IPR039905">
    <property type="entry name" value="CD2BP2/Lin1"/>
</dbReference>
<dbReference type="EMBL" id="JALJOU010000011">
    <property type="protein sequence ID" value="KAK9840947.1"/>
    <property type="molecule type" value="Genomic_DNA"/>
</dbReference>
<reference evidence="3 4" key="1">
    <citation type="journal article" date="2024" name="Nat. Commun.">
        <title>Phylogenomics reveals the evolutionary origins of lichenization in chlorophyte algae.</title>
        <authorList>
            <person name="Puginier C."/>
            <person name="Libourel C."/>
            <person name="Otte J."/>
            <person name="Skaloud P."/>
            <person name="Haon M."/>
            <person name="Grisel S."/>
            <person name="Petersen M."/>
            <person name="Berrin J.G."/>
            <person name="Delaux P.M."/>
            <person name="Dal Grande F."/>
            <person name="Keller J."/>
        </authorList>
    </citation>
    <scope>NUCLEOTIDE SEQUENCE [LARGE SCALE GENOMIC DNA]</scope>
    <source>
        <strain evidence="3 4">SAG 245.80</strain>
    </source>
</reference>
<dbReference type="Pfam" id="PF17780">
    <property type="entry name" value="OCRE"/>
    <property type="match status" value="1"/>
</dbReference>
<comment type="caution">
    <text evidence="3">The sequence shown here is derived from an EMBL/GenBank/DDBJ whole genome shotgun (WGS) entry which is preliminary data.</text>
</comment>
<feature type="compositionally biased region" description="Acidic residues" evidence="1">
    <location>
        <begin position="130"/>
        <end position="139"/>
    </location>
</feature>